<dbReference type="EMBL" id="JAVREH010000003">
    <property type="protein sequence ID" value="MDT0260540.1"/>
    <property type="molecule type" value="Genomic_DNA"/>
</dbReference>
<protein>
    <submittedName>
        <fullName evidence="6">TetR/AcrR family transcriptional regulator</fullName>
    </submittedName>
</protein>
<evidence type="ECO:0000313" key="7">
    <source>
        <dbReference type="Proteomes" id="UP001183176"/>
    </source>
</evidence>
<evidence type="ECO:0000256" key="2">
    <source>
        <dbReference type="ARBA" id="ARBA00023125"/>
    </source>
</evidence>
<dbReference type="InterPro" id="IPR036271">
    <property type="entry name" value="Tet_transcr_reg_TetR-rel_C_sf"/>
</dbReference>
<dbReference type="InterPro" id="IPR001647">
    <property type="entry name" value="HTH_TetR"/>
</dbReference>
<accession>A0ABU2J6C6</accession>
<feature type="domain" description="HTH tetR-type" evidence="5">
    <location>
        <begin position="16"/>
        <end position="76"/>
    </location>
</feature>
<dbReference type="InterPro" id="IPR050109">
    <property type="entry name" value="HTH-type_TetR-like_transc_reg"/>
</dbReference>
<sequence length="210" mass="23211">MTETVDSSRGARLPRSARRKQLLAAAQEVFVNNGYHAAAMDDIAVRAGVSKPVLYQHFPGKLDLYLALLDTHAEDVLDRVRRALAETEDNRIRVHNVLTAYFDFVDGEDRGDEGAFRLIFESDLGNEPAVRERVDRVARLTMQAVADTVAADTGLGRAQAELLSVALTGAAQITATWWLDADRPISKAEAVRLLETLQWRGISNFPLNNP</sequence>
<dbReference type="PROSITE" id="PS50977">
    <property type="entry name" value="HTH_TETR_2"/>
    <property type="match status" value="1"/>
</dbReference>
<keyword evidence="7" id="KW-1185">Reference proteome</keyword>
<dbReference type="SUPFAM" id="SSF48498">
    <property type="entry name" value="Tetracyclin repressor-like, C-terminal domain"/>
    <property type="match status" value="1"/>
</dbReference>
<reference evidence="7" key="1">
    <citation type="submission" date="2023-07" db="EMBL/GenBank/DDBJ databases">
        <title>30 novel species of actinomycetes from the DSMZ collection.</title>
        <authorList>
            <person name="Nouioui I."/>
        </authorList>
    </citation>
    <scope>NUCLEOTIDE SEQUENCE [LARGE SCALE GENOMIC DNA]</scope>
    <source>
        <strain evidence="7">DSM 44399</strain>
    </source>
</reference>
<evidence type="ECO:0000256" key="4">
    <source>
        <dbReference type="PROSITE-ProRule" id="PRU00335"/>
    </source>
</evidence>
<organism evidence="6 7">
    <name type="scientific">Jatrophihabitans lederbergiae</name>
    <dbReference type="NCBI Taxonomy" id="3075547"/>
    <lineage>
        <taxon>Bacteria</taxon>
        <taxon>Bacillati</taxon>
        <taxon>Actinomycetota</taxon>
        <taxon>Actinomycetes</taxon>
        <taxon>Jatrophihabitantales</taxon>
        <taxon>Jatrophihabitantaceae</taxon>
        <taxon>Jatrophihabitans</taxon>
    </lineage>
</organism>
<dbReference type="Gene3D" id="1.10.357.10">
    <property type="entry name" value="Tetracycline Repressor, domain 2"/>
    <property type="match status" value="1"/>
</dbReference>
<dbReference type="Pfam" id="PF00440">
    <property type="entry name" value="TetR_N"/>
    <property type="match status" value="1"/>
</dbReference>
<proteinExistence type="predicted"/>
<feature type="DNA-binding region" description="H-T-H motif" evidence="4">
    <location>
        <begin position="39"/>
        <end position="58"/>
    </location>
</feature>
<dbReference type="PANTHER" id="PTHR30055:SF160">
    <property type="entry name" value="TRANSCRIPTIONAL REGULATORY PROTEIN (PROBABLY ASNC-FAMILY)-RELATED"/>
    <property type="match status" value="1"/>
</dbReference>
<evidence type="ECO:0000256" key="3">
    <source>
        <dbReference type="ARBA" id="ARBA00023163"/>
    </source>
</evidence>
<evidence type="ECO:0000259" key="5">
    <source>
        <dbReference type="PROSITE" id="PS50977"/>
    </source>
</evidence>
<dbReference type="InterPro" id="IPR054129">
    <property type="entry name" value="DesT_TetR_C"/>
</dbReference>
<keyword evidence="2 4" id="KW-0238">DNA-binding</keyword>
<dbReference type="InterPro" id="IPR009057">
    <property type="entry name" value="Homeodomain-like_sf"/>
</dbReference>
<evidence type="ECO:0000256" key="1">
    <source>
        <dbReference type="ARBA" id="ARBA00023015"/>
    </source>
</evidence>
<comment type="caution">
    <text evidence="6">The sequence shown here is derived from an EMBL/GenBank/DDBJ whole genome shotgun (WGS) entry which is preliminary data.</text>
</comment>
<keyword evidence="3" id="KW-0804">Transcription</keyword>
<keyword evidence="1" id="KW-0805">Transcription regulation</keyword>
<dbReference type="Pfam" id="PF21943">
    <property type="entry name" value="TetR_C_46"/>
    <property type="match status" value="1"/>
</dbReference>
<dbReference type="RefSeq" id="WP_311421690.1">
    <property type="nucleotide sequence ID" value="NZ_JAVREH010000003.1"/>
</dbReference>
<dbReference type="Proteomes" id="UP001183176">
    <property type="component" value="Unassembled WGS sequence"/>
</dbReference>
<gene>
    <name evidence="6" type="ORF">RM423_03950</name>
</gene>
<dbReference type="PANTHER" id="PTHR30055">
    <property type="entry name" value="HTH-TYPE TRANSCRIPTIONAL REGULATOR RUTR"/>
    <property type="match status" value="1"/>
</dbReference>
<dbReference type="PRINTS" id="PR00455">
    <property type="entry name" value="HTHTETR"/>
</dbReference>
<dbReference type="SUPFAM" id="SSF46689">
    <property type="entry name" value="Homeodomain-like"/>
    <property type="match status" value="1"/>
</dbReference>
<evidence type="ECO:0000313" key="6">
    <source>
        <dbReference type="EMBL" id="MDT0260540.1"/>
    </source>
</evidence>
<name>A0ABU2J6C6_9ACTN</name>